<dbReference type="EMBL" id="JACHZF010000001">
    <property type="protein sequence ID" value="MBB3329231.1"/>
    <property type="molecule type" value="Genomic_DNA"/>
</dbReference>
<name>A0A7W5JZX0_9GAMM</name>
<protein>
    <submittedName>
        <fullName evidence="8">Electron transport complex protein RnfG</fullName>
    </submittedName>
</protein>
<keyword evidence="5" id="KW-0249">Electron transport</keyword>
<dbReference type="SMART" id="SM00900">
    <property type="entry name" value="FMN_bind"/>
    <property type="match status" value="1"/>
</dbReference>
<keyword evidence="1" id="KW-0813">Transport</keyword>
<dbReference type="InterPro" id="IPR007329">
    <property type="entry name" value="FMN-bd"/>
</dbReference>
<feature type="chain" id="PRO_5031440911" evidence="6">
    <location>
        <begin position="36"/>
        <end position="215"/>
    </location>
</feature>
<dbReference type="Proteomes" id="UP000553442">
    <property type="component" value="Unassembled WGS sequence"/>
</dbReference>
<dbReference type="PANTHER" id="PTHR36118:SF1">
    <property type="entry name" value="ION-TRANSLOCATING OXIDOREDUCTASE COMPLEX SUBUNIT G"/>
    <property type="match status" value="1"/>
</dbReference>
<evidence type="ECO:0000256" key="6">
    <source>
        <dbReference type="SAM" id="SignalP"/>
    </source>
</evidence>
<evidence type="ECO:0000256" key="4">
    <source>
        <dbReference type="ARBA" id="ARBA00022643"/>
    </source>
</evidence>
<keyword evidence="3" id="KW-0285">Flavoprotein</keyword>
<keyword evidence="9" id="KW-1185">Reference proteome</keyword>
<evidence type="ECO:0000256" key="1">
    <source>
        <dbReference type="ARBA" id="ARBA00022448"/>
    </source>
</evidence>
<reference evidence="8 9" key="1">
    <citation type="submission" date="2020-08" db="EMBL/GenBank/DDBJ databases">
        <title>Genomic Encyclopedia of Archaeal and Bacterial Type Strains, Phase II (KMG-II): from individual species to whole genera.</title>
        <authorList>
            <person name="Goeker M."/>
        </authorList>
    </citation>
    <scope>NUCLEOTIDE SEQUENCE [LARGE SCALE GENOMIC DNA]</scope>
    <source>
        <strain evidence="8 9">5AG</strain>
    </source>
</reference>
<dbReference type="GO" id="GO:0010181">
    <property type="term" value="F:FMN binding"/>
    <property type="evidence" value="ECO:0007669"/>
    <property type="project" value="InterPro"/>
</dbReference>
<organism evidence="8 9">
    <name type="scientific">Halomonas campaniensis</name>
    <dbReference type="NCBI Taxonomy" id="213554"/>
    <lineage>
        <taxon>Bacteria</taxon>
        <taxon>Pseudomonadati</taxon>
        <taxon>Pseudomonadota</taxon>
        <taxon>Gammaproteobacteria</taxon>
        <taxon>Oceanospirillales</taxon>
        <taxon>Halomonadaceae</taxon>
        <taxon>Halomonas</taxon>
    </lineage>
</organism>
<dbReference type="RefSeq" id="WP_246385628.1">
    <property type="nucleotide sequence ID" value="NZ_JACHZF010000001.1"/>
</dbReference>
<proteinExistence type="predicted"/>
<evidence type="ECO:0000256" key="3">
    <source>
        <dbReference type="ARBA" id="ARBA00022630"/>
    </source>
</evidence>
<evidence type="ECO:0000259" key="7">
    <source>
        <dbReference type="SMART" id="SM00900"/>
    </source>
</evidence>
<dbReference type="PANTHER" id="PTHR36118">
    <property type="entry name" value="ION-TRANSLOCATING OXIDOREDUCTASE COMPLEX SUBUNIT G"/>
    <property type="match status" value="1"/>
</dbReference>
<dbReference type="NCBIfam" id="TIGR01947">
    <property type="entry name" value="rnfG"/>
    <property type="match status" value="1"/>
</dbReference>
<evidence type="ECO:0000256" key="5">
    <source>
        <dbReference type="ARBA" id="ARBA00022982"/>
    </source>
</evidence>
<feature type="domain" description="FMN-binding" evidence="7">
    <location>
        <begin position="107"/>
        <end position="198"/>
    </location>
</feature>
<evidence type="ECO:0000256" key="2">
    <source>
        <dbReference type="ARBA" id="ARBA00022553"/>
    </source>
</evidence>
<sequence>MPMSANRRKPARRLPVRLAIPLLVLCGLGASPGQAEHAATLDSPYREVTEVAPPGYDNDLLGDTLCLPAERRMGHQTPFEAWRARTATGSDQERVIGVVLPVVTGRGYHGDISLVVGIDAEGAITGARVTDHHETQGLGDAIETRRSDWIRQFDGRSLDDPAGGWALRGDGGEFDGLSGATVTARAVVSAVHQALCYFDLHRERLLAPDAERAAP</sequence>
<feature type="signal peptide" evidence="6">
    <location>
        <begin position="1"/>
        <end position="35"/>
    </location>
</feature>
<dbReference type="GO" id="GO:0009055">
    <property type="term" value="F:electron transfer activity"/>
    <property type="evidence" value="ECO:0007669"/>
    <property type="project" value="InterPro"/>
</dbReference>
<gene>
    <name evidence="8" type="ORF">BDK63_000067</name>
</gene>
<dbReference type="InterPro" id="IPR010209">
    <property type="entry name" value="Ion_transpt_RnfG/RsxG"/>
</dbReference>
<evidence type="ECO:0000313" key="8">
    <source>
        <dbReference type="EMBL" id="MBB3329231.1"/>
    </source>
</evidence>
<evidence type="ECO:0000313" key="9">
    <source>
        <dbReference type="Proteomes" id="UP000553442"/>
    </source>
</evidence>
<dbReference type="GO" id="GO:0022900">
    <property type="term" value="P:electron transport chain"/>
    <property type="evidence" value="ECO:0007669"/>
    <property type="project" value="InterPro"/>
</dbReference>
<comment type="caution">
    <text evidence="8">The sequence shown here is derived from an EMBL/GenBank/DDBJ whole genome shotgun (WGS) entry which is preliminary data.</text>
</comment>
<dbReference type="Pfam" id="PF04205">
    <property type="entry name" value="FMN_bind"/>
    <property type="match status" value="1"/>
</dbReference>
<dbReference type="GO" id="GO:0005886">
    <property type="term" value="C:plasma membrane"/>
    <property type="evidence" value="ECO:0007669"/>
    <property type="project" value="InterPro"/>
</dbReference>
<keyword evidence="2" id="KW-0597">Phosphoprotein</keyword>
<dbReference type="AlphaFoldDB" id="A0A7W5JZX0"/>
<keyword evidence="4" id="KW-0288">FMN</keyword>
<accession>A0A7W5JZX0</accession>
<keyword evidence="6" id="KW-0732">Signal</keyword>